<dbReference type="AlphaFoldDB" id="U5QQU7"/>
<dbReference type="SMART" id="SM00358">
    <property type="entry name" value="DSRM"/>
    <property type="match status" value="1"/>
</dbReference>
<keyword evidence="9" id="KW-0699">rRNA-binding</keyword>
<evidence type="ECO:0000256" key="8">
    <source>
        <dbReference type="ARBA" id="ARBA00022884"/>
    </source>
</evidence>
<dbReference type="KEGG" id="glj:GKIL_3834"/>
<keyword evidence="7 9" id="KW-0378">Hydrolase</keyword>
<dbReference type="SUPFAM" id="SSF69065">
    <property type="entry name" value="RNase III domain-like"/>
    <property type="match status" value="1"/>
</dbReference>
<dbReference type="Proteomes" id="UP000017396">
    <property type="component" value="Chromosome"/>
</dbReference>
<dbReference type="PATRIC" id="fig|1183438.3.peg.3771"/>
<dbReference type="SMART" id="SM00535">
    <property type="entry name" value="RIBOc"/>
    <property type="match status" value="1"/>
</dbReference>
<protein>
    <recommendedName>
        <fullName evidence="9">Ribonuclease 3</fullName>
        <ecNumber evidence="9">3.1.26.3</ecNumber>
    </recommendedName>
    <alternativeName>
        <fullName evidence="9">Ribonuclease III</fullName>
        <shortName evidence="9">RNase III</shortName>
    </alternativeName>
</protein>
<keyword evidence="6 9" id="KW-0255">Endonuclease</keyword>
<keyword evidence="9" id="KW-0460">Magnesium</keyword>
<dbReference type="GO" id="GO:0004525">
    <property type="term" value="F:ribonuclease III activity"/>
    <property type="evidence" value="ECO:0007669"/>
    <property type="project" value="UniProtKB-UniRule"/>
</dbReference>
<dbReference type="OrthoDB" id="9805026at2"/>
<dbReference type="GO" id="GO:0003725">
    <property type="term" value="F:double-stranded RNA binding"/>
    <property type="evidence" value="ECO:0007669"/>
    <property type="project" value="TreeGrafter"/>
</dbReference>
<dbReference type="SUPFAM" id="SSF54768">
    <property type="entry name" value="dsRNA-binding domain-like"/>
    <property type="match status" value="1"/>
</dbReference>
<gene>
    <name evidence="9 12" type="primary">rnc</name>
    <name evidence="12" type="ORF">GKIL_3834</name>
</gene>
<dbReference type="InterPro" id="IPR014720">
    <property type="entry name" value="dsRBD_dom"/>
</dbReference>
<sequence length="241" mass="26651">MSSNLGDERLLQLRQFAAGFSGLELERVNWQLLQLALIHPSWADQEGGPDNDRLEFLGDEVLRWFASDFLYRTYPNLAVGELSAVRSVLVSDSELARLAEHYGLGAYLLVGRSADGDERGQTTRLADSFEAVIGALYLSTSDLSLVRPWLLPHLERLSRDVLADPVRGNHKSALQELTQRLANGELPEYRPVGTPPPFRYEVWALGQCWGSGEGASKKLAQQAAARLAYEALSSTFPPALQ</sequence>
<keyword evidence="9" id="KW-0819">tRNA processing</keyword>
<dbReference type="RefSeq" id="WP_023175402.1">
    <property type="nucleotide sequence ID" value="NC_022600.1"/>
</dbReference>
<evidence type="ECO:0000313" key="13">
    <source>
        <dbReference type="Proteomes" id="UP000017396"/>
    </source>
</evidence>
<comment type="subcellular location">
    <subcellularLocation>
        <location evidence="9">Cytoplasm</location>
    </subcellularLocation>
</comment>
<dbReference type="GO" id="GO:0006397">
    <property type="term" value="P:mRNA processing"/>
    <property type="evidence" value="ECO:0007669"/>
    <property type="project" value="UniProtKB-UniRule"/>
</dbReference>
<dbReference type="EMBL" id="CP003587">
    <property type="protein sequence ID" value="AGY60080.1"/>
    <property type="molecule type" value="Genomic_DNA"/>
</dbReference>
<dbReference type="GO" id="GO:0008033">
    <property type="term" value="P:tRNA processing"/>
    <property type="evidence" value="ECO:0007669"/>
    <property type="project" value="UniProtKB-KW"/>
</dbReference>
<feature type="active site" evidence="9">
    <location>
        <position position="59"/>
    </location>
</feature>
<dbReference type="GO" id="GO:0010468">
    <property type="term" value="P:regulation of gene expression"/>
    <property type="evidence" value="ECO:0007669"/>
    <property type="project" value="TreeGrafter"/>
</dbReference>
<dbReference type="PANTHER" id="PTHR11207:SF0">
    <property type="entry name" value="RIBONUCLEASE 3"/>
    <property type="match status" value="1"/>
</dbReference>
<dbReference type="GO" id="GO:0019843">
    <property type="term" value="F:rRNA binding"/>
    <property type="evidence" value="ECO:0007669"/>
    <property type="project" value="UniProtKB-KW"/>
</dbReference>
<comment type="subunit">
    <text evidence="9">Homodimer.</text>
</comment>
<keyword evidence="3 9" id="KW-0698">rRNA processing</keyword>
<keyword evidence="13" id="KW-1185">Reference proteome</keyword>
<dbReference type="PROSITE" id="PS50137">
    <property type="entry name" value="DS_RBD"/>
    <property type="match status" value="1"/>
</dbReference>
<dbReference type="InterPro" id="IPR000999">
    <property type="entry name" value="RNase_III_dom"/>
</dbReference>
<reference evidence="12 13" key="1">
    <citation type="journal article" date="2013" name="PLoS ONE">
        <title>Cultivation and Complete Genome Sequencing of Gloeobacter kilaueensis sp. nov., from a Lava Cave in Kilauea Caldera, Hawai'i.</title>
        <authorList>
            <person name="Saw J.H."/>
            <person name="Schatz M."/>
            <person name="Brown M.V."/>
            <person name="Kunkel D.D."/>
            <person name="Foster J.S."/>
            <person name="Shick H."/>
            <person name="Christensen S."/>
            <person name="Hou S."/>
            <person name="Wan X."/>
            <person name="Donachie S.P."/>
        </authorList>
    </citation>
    <scope>NUCLEOTIDE SEQUENCE [LARGE SCALE GENOMIC DNA]</scope>
    <source>
        <strain evidence="13">JS</strain>
    </source>
</reference>
<dbReference type="InterPro" id="IPR011907">
    <property type="entry name" value="RNase_III"/>
</dbReference>
<dbReference type="PROSITE" id="PS50142">
    <property type="entry name" value="RNASE_3_2"/>
    <property type="match status" value="1"/>
</dbReference>
<evidence type="ECO:0000259" key="10">
    <source>
        <dbReference type="PROSITE" id="PS50137"/>
    </source>
</evidence>
<feature type="domain" description="RNase III" evidence="11">
    <location>
        <begin position="22"/>
        <end position="141"/>
    </location>
</feature>
<dbReference type="Gene3D" id="1.10.1520.10">
    <property type="entry name" value="Ribonuclease III domain"/>
    <property type="match status" value="1"/>
</dbReference>
<dbReference type="InterPro" id="IPR036389">
    <property type="entry name" value="RNase_III_sf"/>
</dbReference>
<dbReference type="GO" id="GO:0006364">
    <property type="term" value="P:rRNA processing"/>
    <property type="evidence" value="ECO:0007669"/>
    <property type="project" value="UniProtKB-UniRule"/>
</dbReference>
<keyword evidence="9" id="KW-0963">Cytoplasm</keyword>
<keyword evidence="9" id="KW-0479">Metal-binding</keyword>
<evidence type="ECO:0000256" key="6">
    <source>
        <dbReference type="ARBA" id="ARBA00022759"/>
    </source>
</evidence>
<evidence type="ECO:0000256" key="2">
    <source>
        <dbReference type="ARBA" id="ARBA00010183"/>
    </source>
</evidence>
<dbReference type="Gene3D" id="3.30.160.20">
    <property type="match status" value="1"/>
</dbReference>
<comment type="function">
    <text evidence="9">Digests double-stranded RNA. Involved in the processing of primary rRNA transcript to yield the immediate precursors to the large and small rRNAs (23S and 16S). Processes some mRNAs, and tRNAs when they are encoded in the rRNA operon. Processes pre-crRNA and tracrRNA of type II CRISPR loci if present in the organism.</text>
</comment>
<evidence type="ECO:0000256" key="3">
    <source>
        <dbReference type="ARBA" id="ARBA00022552"/>
    </source>
</evidence>
<proteinExistence type="inferred from homology"/>
<feature type="binding site" evidence="9">
    <location>
        <position position="130"/>
    </location>
    <ligand>
        <name>Mg(2+)</name>
        <dbReference type="ChEBI" id="CHEBI:18420"/>
    </ligand>
</feature>
<dbReference type="PANTHER" id="PTHR11207">
    <property type="entry name" value="RIBONUCLEASE III"/>
    <property type="match status" value="1"/>
</dbReference>
<feature type="active site" evidence="9">
    <location>
        <position position="130"/>
    </location>
</feature>
<feature type="binding site" evidence="9">
    <location>
        <position position="55"/>
    </location>
    <ligand>
        <name>Mg(2+)</name>
        <dbReference type="ChEBI" id="CHEBI:18420"/>
    </ligand>
</feature>
<comment type="cofactor">
    <cofactor evidence="9">
        <name>Mg(2+)</name>
        <dbReference type="ChEBI" id="CHEBI:18420"/>
    </cofactor>
</comment>
<dbReference type="HAMAP" id="MF_00104">
    <property type="entry name" value="RNase_III"/>
    <property type="match status" value="1"/>
</dbReference>
<dbReference type="eggNOG" id="COG0571">
    <property type="taxonomic scope" value="Bacteria"/>
</dbReference>
<dbReference type="Pfam" id="PF00035">
    <property type="entry name" value="dsrm"/>
    <property type="match status" value="1"/>
</dbReference>
<dbReference type="GO" id="GO:0005737">
    <property type="term" value="C:cytoplasm"/>
    <property type="evidence" value="ECO:0007669"/>
    <property type="project" value="UniProtKB-SubCell"/>
</dbReference>
<dbReference type="HOGENOM" id="CLU_000907_1_3_3"/>
<accession>U5QQU7</accession>
<evidence type="ECO:0000256" key="9">
    <source>
        <dbReference type="HAMAP-Rule" id="MF_00104"/>
    </source>
</evidence>
<name>U5QQU7_GLOK1</name>
<dbReference type="STRING" id="1183438.GKIL_3834"/>
<keyword evidence="8 9" id="KW-0694">RNA-binding</keyword>
<feature type="domain" description="DRBM" evidence="10">
    <location>
        <begin position="169"/>
        <end position="234"/>
    </location>
</feature>
<evidence type="ECO:0000313" key="12">
    <source>
        <dbReference type="EMBL" id="AGY60080.1"/>
    </source>
</evidence>
<evidence type="ECO:0000256" key="4">
    <source>
        <dbReference type="ARBA" id="ARBA00022664"/>
    </source>
</evidence>
<evidence type="ECO:0000256" key="1">
    <source>
        <dbReference type="ARBA" id="ARBA00000109"/>
    </source>
</evidence>
<keyword evidence="4 9" id="KW-0507">mRNA processing</keyword>
<comment type="catalytic activity">
    <reaction evidence="1 9">
        <text>Endonucleolytic cleavage to 5'-phosphomonoester.</text>
        <dbReference type="EC" id="3.1.26.3"/>
    </reaction>
</comment>
<evidence type="ECO:0000256" key="7">
    <source>
        <dbReference type="ARBA" id="ARBA00022801"/>
    </source>
</evidence>
<dbReference type="FunFam" id="1.10.1520.10:FF:000001">
    <property type="entry name" value="Ribonuclease 3"/>
    <property type="match status" value="1"/>
</dbReference>
<feature type="binding site" evidence="9">
    <location>
        <position position="127"/>
    </location>
    <ligand>
        <name>Mg(2+)</name>
        <dbReference type="ChEBI" id="CHEBI:18420"/>
    </ligand>
</feature>
<organism evidence="12 13">
    <name type="scientific">Gloeobacter kilaueensis (strain ATCC BAA-2537 / CCAP 1431/1 / ULC 316 / JS1)</name>
    <dbReference type="NCBI Taxonomy" id="1183438"/>
    <lineage>
        <taxon>Bacteria</taxon>
        <taxon>Bacillati</taxon>
        <taxon>Cyanobacteriota</taxon>
        <taxon>Cyanophyceae</taxon>
        <taxon>Gloeobacterales</taxon>
        <taxon>Gloeobacteraceae</taxon>
        <taxon>Gloeobacter</taxon>
    </lineage>
</organism>
<dbReference type="GO" id="GO:0046872">
    <property type="term" value="F:metal ion binding"/>
    <property type="evidence" value="ECO:0007669"/>
    <property type="project" value="UniProtKB-KW"/>
</dbReference>
<keyword evidence="5 9" id="KW-0540">Nuclease</keyword>
<dbReference type="CDD" id="cd00593">
    <property type="entry name" value="RIBOc"/>
    <property type="match status" value="1"/>
</dbReference>
<evidence type="ECO:0000256" key="5">
    <source>
        <dbReference type="ARBA" id="ARBA00022722"/>
    </source>
</evidence>
<dbReference type="NCBIfam" id="TIGR02191">
    <property type="entry name" value="RNaseIII"/>
    <property type="match status" value="1"/>
</dbReference>
<evidence type="ECO:0000259" key="11">
    <source>
        <dbReference type="PROSITE" id="PS50142"/>
    </source>
</evidence>
<dbReference type="Pfam" id="PF14622">
    <property type="entry name" value="Ribonucleas_3_3"/>
    <property type="match status" value="1"/>
</dbReference>
<dbReference type="EC" id="3.1.26.3" evidence="9"/>
<comment type="similarity">
    <text evidence="2">Belongs to the ribonuclease III family.</text>
</comment>